<dbReference type="Gene3D" id="2.60.40.420">
    <property type="entry name" value="Cupredoxins - blue copper proteins"/>
    <property type="match status" value="2"/>
</dbReference>
<evidence type="ECO:0000259" key="14">
    <source>
        <dbReference type="PROSITE" id="PS51485"/>
    </source>
</evidence>
<dbReference type="PANTHER" id="PTHR33021:SF533">
    <property type="entry name" value="PHYTOCYANIN DOMAIN-CONTAINING PROTEIN"/>
    <property type="match status" value="1"/>
</dbReference>
<dbReference type="AlphaFoldDB" id="A0A9J5X7I0"/>
<evidence type="ECO:0000256" key="4">
    <source>
        <dbReference type="ARBA" id="ARBA00022723"/>
    </source>
</evidence>
<feature type="chain" id="PRO_5039889402" description="Phytocyanin domain-containing protein" evidence="13">
    <location>
        <begin position="24"/>
        <end position="269"/>
    </location>
</feature>
<dbReference type="FunFam" id="2.60.40.420:FF:000067">
    <property type="entry name" value="Cupredoxin superfamily protein"/>
    <property type="match status" value="2"/>
</dbReference>
<dbReference type="Proteomes" id="UP000824120">
    <property type="component" value="Chromosome 10"/>
</dbReference>
<feature type="domain" description="Phytocyanin" evidence="14">
    <location>
        <begin position="24"/>
        <end position="123"/>
    </location>
</feature>
<evidence type="ECO:0000256" key="5">
    <source>
        <dbReference type="ARBA" id="ARBA00022729"/>
    </source>
</evidence>
<evidence type="ECO:0000256" key="6">
    <source>
        <dbReference type="ARBA" id="ARBA00022982"/>
    </source>
</evidence>
<evidence type="ECO:0000256" key="12">
    <source>
        <dbReference type="SAM" id="MobiDB-lite"/>
    </source>
</evidence>
<dbReference type="PROSITE" id="PS51485">
    <property type="entry name" value="PHYTOCYANIN"/>
    <property type="match status" value="2"/>
</dbReference>
<keyword evidence="11" id="KW-0325">Glycoprotein</keyword>
<dbReference type="InterPro" id="IPR003245">
    <property type="entry name" value="Phytocyanin_dom"/>
</dbReference>
<keyword evidence="6" id="KW-0249">Electron transport</keyword>
<keyword evidence="5 13" id="KW-0732">Signal</keyword>
<sequence>MDSKIIFCFMIGFLGFLPEITKATEYWVGGEKGWTLDVDYQAWAKDKTFKVGDKLVFKYNKDRHNVFKVNQTSFQNCIVPPPSQGLTSGNDVITLASPGKHWWSSGTGTGTGTAMEYWVGGDKGWTIDVDYQAWAKGKNFKVGDTLVFKYTKGHHNVFKVNQTSFKDCIVPSSGGLTSGDDVITLATPGKKWYICGFPSHCSDHNQKLVITVEGGAPAPATPIPSPATPVPTPGPATKDDSNNSYRVTISAYKIFVGGVVLVWTILTLV</sequence>
<comment type="caution">
    <text evidence="15">The sequence shown here is derived from an EMBL/GenBank/DDBJ whole genome shotgun (WGS) entry which is preliminary data.</text>
</comment>
<name>A0A9J5X7I0_SOLCO</name>
<organism evidence="15 16">
    <name type="scientific">Solanum commersonii</name>
    <name type="common">Commerson's wild potato</name>
    <name type="synonym">Commerson's nightshade</name>
    <dbReference type="NCBI Taxonomy" id="4109"/>
    <lineage>
        <taxon>Eukaryota</taxon>
        <taxon>Viridiplantae</taxon>
        <taxon>Streptophyta</taxon>
        <taxon>Embryophyta</taxon>
        <taxon>Tracheophyta</taxon>
        <taxon>Spermatophyta</taxon>
        <taxon>Magnoliopsida</taxon>
        <taxon>eudicotyledons</taxon>
        <taxon>Gunneridae</taxon>
        <taxon>Pentapetalae</taxon>
        <taxon>asterids</taxon>
        <taxon>lamiids</taxon>
        <taxon>Solanales</taxon>
        <taxon>Solanaceae</taxon>
        <taxon>Solanoideae</taxon>
        <taxon>Solaneae</taxon>
        <taxon>Solanum</taxon>
    </lineage>
</organism>
<feature type="domain" description="Phytocyanin" evidence="14">
    <location>
        <begin position="115"/>
        <end position="214"/>
    </location>
</feature>
<keyword evidence="10" id="KW-1015">Disulfide bond</keyword>
<feature type="compositionally biased region" description="Pro residues" evidence="12">
    <location>
        <begin position="220"/>
        <end position="234"/>
    </location>
</feature>
<keyword evidence="7" id="KW-1133">Transmembrane helix</keyword>
<keyword evidence="16" id="KW-1185">Reference proteome</keyword>
<dbReference type="InterPro" id="IPR039391">
    <property type="entry name" value="Phytocyanin-like"/>
</dbReference>
<keyword evidence="2" id="KW-0813">Transport</keyword>
<keyword evidence="4" id="KW-0479">Metal-binding</keyword>
<dbReference type="InterPro" id="IPR008972">
    <property type="entry name" value="Cupredoxin"/>
</dbReference>
<evidence type="ECO:0000313" key="16">
    <source>
        <dbReference type="Proteomes" id="UP000824120"/>
    </source>
</evidence>
<evidence type="ECO:0000256" key="3">
    <source>
        <dbReference type="ARBA" id="ARBA00022692"/>
    </source>
</evidence>
<evidence type="ECO:0000256" key="1">
    <source>
        <dbReference type="ARBA" id="ARBA00004479"/>
    </source>
</evidence>
<evidence type="ECO:0000256" key="11">
    <source>
        <dbReference type="ARBA" id="ARBA00023180"/>
    </source>
</evidence>
<dbReference type="GO" id="GO:0005886">
    <property type="term" value="C:plasma membrane"/>
    <property type="evidence" value="ECO:0007669"/>
    <property type="project" value="TreeGrafter"/>
</dbReference>
<evidence type="ECO:0000256" key="2">
    <source>
        <dbReference type="ARBA" id="ARBA00022448"/>
    </source>
</evidence>
<dbReference type="Pfam" id="PF02298">
    <property type="entry name" value="Cu_bind_like"/>
    <property type="match status" value="2"/>
</dbReference>
<dbReference type="SUPFAM" id="SSF49503">
    <property type="entry name" value="Cupredoxins"/>
    <property type="match status" value="2"/>
</dbReference>
<keyword evidence="9" id="KW-0472">Membrane</keyword>
<dbReference type="PANTHER" id="PTHR33021">
    <property type="entry name" value="BLUE COPPER PROTEIN"/>
    <property type="match status" value="1"/>
</dbReference>
<evidence type="ECO:0000256" key="10">
    <source>
        <dbReference type="ARBA" id="ARBA00023157"/>
    </source>
</evidence>
<proteinExistence type="predicted"/>
<evidence type="ECO:0000256" key="9">
    <source>
        <dbReference type="ARBA" id="ARBA00023136"/>
    </source>
</evidence>
<reference evidence="15 16" key="1">
    <citation type="submission" date="2020-09" db="EMBL/GenBank/DDBJ databases">
        <title>De no assembly of potato wild relative species, Solanum commersonii.</title>
        <authorList>
            <person name="Cho K."/>
        </authorList>
    </citation>
    <scope>NUCLEOTIDE SEQUENCE [LARGE SCALE GENOMIC DNA]</scope>
    <source>
        <strain evidence="15">LZ3.2</strain>
        <tissue evidence="15">Leaf</tissue>
    </source>
</reference>
<accession>A0A9J5X7I0</accession>
<protein>
    <recommendedName>
        <fullName evidence="14">Phytocyanin domain-containing protein</fullName>
    </recommendedName>
</protein>
<dbReference type="CDD" id="cd04216">
    <property type="entry name" value="Phytocyanin"/>
    <property type="match status" value="2"/>
</dbReference>
<comment type="subcellular location">
    <subcellularLocation>
        <location evidence="1">Membrane</location>
        <topology evidence="1">Single-pass type I membrane protein</topology>
    </subcellularLocation>
</comment>
<dbReference type="EMBL" id="JACXVP010000010">
    <property type="protein sequence ID" value="KAG5583214.1"/>
    <property type="molecule type" value="Genomic_DNA"/>
</dbReference>
<dbReference type="GO" id="GO:0009055">
    <property type="term" value="F:electron transfer activity"/>
    <property type="evidence" value="ECO:0007669"/>
    <property type="project" value="InterPro"/>
</dbReference>
<keyword evidence="3" id="KW-0812">Transmembrane</keyword>
<keyword evidence="8" id="KW-0186">Copper</keyword>
<gene>
    <name evidence="15" type="ORF">H5410_053841</name>
</gene>
<feature type="signal peptide" evidence="13">
    <location>
        <begin position="1"/>
        <end position="23"/>
    </location>
</feature>
<dbReference type="OrthoDB" id="687943at2759"/>
<evidence type="ECO:0000256" key="13">
    <source>
        <dbReference type="SAM" id="SignalP"/>
    </source>
</evidence>
<feature type="region of interest" description="Disordered" evidence="12">
    <location>
        <begin position="220"/>
        <end position="240"/>
    </location>
</feature>
<dbReference type="GO" id="GO:0009610">
    <property type="term" value="P:response to symbiotic fungus"/>
    <property type="evidence" value="ECO:0007669"/>
    <property type="project" value="UniProtKB-ARBA"/>
</dbReference>
<dbReference type="GO" id="GO:0046872">
    <property type="term" value="F:metal ion binding"/>
    <property type="evidence" value="ECO:0007669"/>
    <property type="project" value="UniProtKB-KW"/>
</dbReference>
<evidence type="ECO:0000313" key="15">
    <source>
        <dbReference type="EMBL" id="KAG5583214.1"/>
    </source>
</evidence>
<evidence type="ECO:0000256" key="7">
    <source>
        <dbReference type="ARBA" id="ARBA00022989"/>
    </source>
</evidence>
<evidence type="ECO:0000256" key="8">
    <source>
        <dbReference type="ARBA" id="ARBA00023008"/>
    </source>
</evidence>